<evidence type="ECO:0000313" key="9">
    <source>
        <dbReference type="Proteomes" id="UP000799439"/>
    </source>
</evidence>
<dbReference type="GO" id="GO:0022857">
    <property type="term" value="F:transmembrane transporter activity"/>
    <property type="evidence" value="ECO:0007669"/>
    <property type="project" value="InterPro"/>
</dbReference>
<feature type="region of interest" description="Disordered" evidence="6">
    <location>
        <begin position="1"/>
        <end position="35"/>
    </location>
</feature>
<keyword evidence="2" id="KW-0813">Transport</keyword>
<evidence type="ECO:0000256" key="4">
    <source>
        <dbReference type="ARBA" id="ARBA00022989"/>
    </source>
</evidence>
<dbReference type="SUPFAM" id="SSF103473">
    <property type="entry name" value="MFS general substrate transporter"/>
    <property type="match status" value="1"/>
</dbReference>
<evidence type="ECO:0000256" key="1">
    <source>
        <dbReference type="ARBA" id="ARBA00004141"/>
    </source>
</evidence>
<organism evidence="8 9">
    <name type="scientific">Myriangium duriaei CBS 260.36</name>
    <dbReference type="NCBI Taxonomy" id="1168546"/>
    <lineage>
        <taxon>Eukaryota</taxon>
        <taxon>Fungi</taxon>
        <taxon>Dikarya</taxon>
        <taxon>Ascomycota</taxon>
        <taxon>Pezizomycotina</taxon>
        <taxon>Dothideomycetes</taxon>
        <taxon>Dothideomycetidae</taxon>
        <taxon>Myriangiales</taxon>
        <taxon>Myriangiaceae</taxon>
        <taxon>Myriangium</taxon>
    </lineage>
</organism>
<feature type="transmembrane region" description="Helical" evidence="7">
    <location>
        <begin position="435"/>
        <end position="461"/>
    </location>
</feature>
<evidence type="ECO:0000256" key="3">
    <source>
        <dbReference type="ARBA" id="ARBA00022692"/>
    </source>
</evidence>
<dbReference type="InterPro" id="IPR011701">
    <property type="entry name" value="MFS"/>
</dbReference>
<dbReference type="PANTHER" id="PTHR43791">
    <property type="entry name" value="PERMEASE-RELATED"/>
    <property type="match status" value="1"/>
</dbReference>
<dbReference type="EMBL" id="ML996093">
    <property type="protein sequence ID" value="KAF2148244.1"/>
    <property type="molecule type" value="Genomic_DNA"/>
</dbReference>
<feature type="transmembrane region" description="Helical" evidence="7">
    <location>
        <begin position="137"/>
        <end position="157"/>
    </location>
</feature>
<keyword evidence="5 7" id="KW-0472">Membrane</keyword>
<dbReference type="Proteomes" id="UP000799439">
    <property type="component" value="Unassembled WGS sequence"/>
</dbReference>
<dbReference type="FunFam" id="1.20.1250.20:FF:000068">
    <property type="entry name" value="MFS general substrate transporter"/>
    <property type="match status" value="1"/>
</dbReference>
<feature type="transmembrane region" description="Helical" evidence="7">
    <location>
        <begin position="407"/>
        <end position="429"/>
    </location>
</feature>
<dbReference type="AlphaFoldDB" id="A0A9P4MFT0"/>
<protein>
    <submittedName>
        <fullName evidence="8">Transmembrane transporter</fullName>
    </submittedName>
</protein>
<evidence type="ECO:0000256" key="6">
    <source>
        <dbReference type="SAM" id="MobiDB-lite"/>
    </source>
</evidence>
<dbReference type="OrthoDB" id="19923at2759"/>
<keyword evidence="4 7" id="KW-1133">Transmembrane helix</keyword>
<feature type="transmembrane region" description="Helical" evidence="7">
    <location>
        <begin position="200"/>
        <end position="223"/>
    </location>
</feature>
<comment type="caution">
    <text evidence="8">The sequence shown here is derived from an EMBL/GenBank/DDBJ whole genome shotgun (WGS) entry which is preliminary data.</text>
</comment>
<feature type="transmembrane region" description="Helical" evidence="7">
    <location>
        <begin position="91"/>
        <end position="117"/>
    </location>
</feature>
<sequence length="497" mass="54647">MGSRSHPRKLGAGGREKSPRATTSPARNDNSGGANDERTLEKRILRKVDLHLLVPLWFLFLVGFMDRINLGNVVVLGMAKDLNLKNNQYNIALQAFFITYIPSRPSYLISALSFFWGISSLCQGLVKNFGSLLVCRLLIGVFEAGFTPAAVYLMSAYYKRHEFQFRFNIFWTAGVIVGSVAGLLAYAVNNMDGVGGLAGWRWILIIEGLLACALAGIASFTLADWPHQARFLSPADKAFWIQRSQFDARGEAQMERLDKRAVLRTLKDWKIWCGGLMYLSVGASGYASSLFTPSILKSLGYTGVESQVQSIPIWAVAAAVTFGVGLLSDKVKHRYGFIMFGLTLAILGYSILIGQGAQPVPGHLNNGLPLKVRYMAVFFATTGTHMAQPVVIVWLANNLGGSYKRGIGSAIQILFGSFSGIISSNVFMAKYAPRYFVGYGVVLGLLALCGVVSTLFALGLVRENRMRDQGLRDHRLQLGEEERENLGDDHPSFRFTL</sequence>
<feature type="transmembrane region" description="Helical" evidence="7">
    <location>
        <begin position="269"/>
        <end position="291"/>
    </location>
</feature>
<feature type="transmembrane region" description="Helical" evidence="7">
    <location>
        <begin position="311"/>
        <end position="328"/>
    </location>
</feature>
<evidence type="ECO:0000256" key="7">
    <source>
        <dbReference type="SAM" id="Phobius"/>
    </source>
</evidence>
<dbReference type="InterPro" id="IPR036259">
    <property type="entry name" value="MFS_trans_sf"/>
</dbReference>
<evidence type="ECO:0000256" key="5">
    <source>
        <dbReference type="ARBA" id="ARBA00023136"/>
    </source>
</evidence>
<feature type="transmembrane region" description="Helical" evidence="7">
    <location>
        <begin position="169"/>
        <end position="188"/>
    </location>
</feature>
<feature type="transmembrane region" description="Helical" evidence="7">
    <location>
        <begin position="335"/>
        <end position="354"/>
    </location>
</feature>
<feature type="compositionally biased region" description="Polar residues" evidence="6">
    <location>
        <begin position="20"/>
        <end position="33"/>
    </location>
</feature>
<comment type="subcellular location">
    <subcellularLocation>
        <location evidence="1">Membrane</location>
        <topology evidence="1">Multi-pass membrane protein</topology>
    </subcellularLocation>
</comment>
<evidence type="ECO:0000313" key="8">
    <source>
        <dbReference type="EMBL" id="KAF2148244.1"/>
    </source>
</evidence>
<dbReference type="Pfam" id="PF07690">
    <property type="entry name" value="MFS_1"/>
    <property type="match status" value="1"/>
</dbReference>
<keyword evidence="3 7" id="KW-0812">Transmembrane</keyword>
<name>A0A9P4MFT0_9PEZI</name>
<proteinExistence type="predicted"/>
<keyword evidence="9" id="KW-1185">Reference proteome</keyword>
<dbReference type="Gene3D" id="1.20.1250.20">
    <property type="entry name" value="MFS general substrate transporter like domains"/>
    <property type="match status" value="2"/>
</dbReference>
<evidence type="ECO:0000256" key="2">
    <source>
        <dbReference type="ARBA" id="ARBA00022448"/>
    </source>
</evidence>
<reference evidence="8" key="1">
    <citation type="journal article" date="2020" name="Stud. Mycol.">
        <title>101 Dothideomycetes genomes: a test case for predicting lifestyles and emergence of pathogens.</title>
        <authorList>
            <person name="Haridas S."/>
            <person name="Albert R."/>
            <person name="Binder M."/>
            <person name="Bloem J."/>
            <person name="Labutti K."/>
            <person name="Salamov A."/>
            <person name="Andreopoulos B."/>
            <person name="Baker S."/>
            <person name="Barry K."/>
            <person name="Bills G."/>
            <person name="Bluhm B."/>
            <person name="Cannon C."/>
            <person name="Castanera R."/>
            <person name="Culley D."/>
            <person name="Daum C."/>
            <person name="Ezra D."/>
            <person name="Gonzalez J."/>
            <person name="Henrissat B."/>
            <person name="Kuo A."/>
            <person name="Liang C."/>
            <person name="Lipzen A."/>
            <person name="Lutzoni F."/>
            <person name="Magnuson J."/>
            <person name="Mondo S."/>
            <person name="Nolan M."/>
            <person name="Ohm R."/>
            <person name="Pangilinan J."/>
            <person name="Park H.-J."/>
            <person name="Ramirez L."/>
            <person name="Alfaro M."/>
            <person name="Sun H."/>
            <person name="Tritt A."/>
            <person name="Yoshinaga Y."/>
            <person name="Zwiers L.-H."/>
            <person name="Turgeon B."/>
            <person name="Goodwin S."/>
            <person name="Spatafora J."/>
            <person name="Crous P."/>
            <person name="Grigoriev I."/>
        </authorList>
    </citation>
    <scope>NUCLEOTIDE SEQUENCE</scope>
    <source>
        <strain evidence="8">CBS 260.36</strain>
    </source>
</reference>
<dbReference type="PANTHER" id="PTHR43791:SF52">
    <property type="entry name" value="TRANSPORTER, PUTATIVE (AFU_ORTHOLOGUE AFUA_1G11820)-RELATED"/>
    <property type="match status" value="1"/>
</dbReference>
<dbReference type="GO" id="GO:0016020">
    <property type="term" value="C:membrane"/>
    <property type="evidence" value="ECO:0007669"/>
    <property type="project" value="UniProtKB-SubCell"/>
</dbReference>
<accession>A0A9P4MFT0</accession>
<feature type="transmembrane region" description="Helical" evidence="7">
    <location>
        <begin position="56"/>
        <end position="79"/>
    </location>
</feature>
<gene>
    <name evidence="8" type="ORF">K461DRAFT_329856</name>
</gene>
<feature type="transmembrane region" description="Helical" evidence="7">
    <location>
        <begin position="374"/>
        <end position="395"/>
    </location>
</feature>